<feature type="region of interest" description="Disordered" evidence="1">
    <location>
        <begin position="345"/>
        <end position="385"/>
    </location>
</feature>
<name>A0A2K1IYJ9_PHYPA</name>
<feature type="compositionally biased region" description="Basic and acidic residues" evidence="1">
    <location>
        <begin position="246"/>
        <end position="275"/>
    </location>
</feature>
<reference evidence="3" key="3">
    <citation type="submission" date="2020-12" db="UniProtKB">
        <authorList>
            <consortium name="EnsemblPlants"/>
        </authorList>
    </citation>
    <scope>IDENTIFICATION</scope>
</reference>
<feature type="region of interest" description="Disordered" evidence="1">
    <location>
        <begin position="829"/>
        <end position="850"/>
    </location>
</feature>
<feature type="compositionally biased region" description="Basic and acidic residues" evidence="1">
    <location>
        <begin position="829"/>
        <end position="838"/>
    </location>
</feature>
<dbReference type="OrthoDB" id="1923709at2759"/>
<gene>
    <name evidence="3" type="primary">LOC112272636</name>
    <name evidence="2" type="ORF">PHYPA_024169</name>
</gene>
<feature type="region of interest" description="Disordered" evidence="1">
    <location>
        <begin position="648"/>
        <end position="674"/>
    </location>
</feature>
<dbReference type="EnsemblPlants" id="Pp3c19_15630V3.2">
    <property type="protein sequence ID" value="Pp3c19_15630V3.2"/>
    <property type="gene ID" value="Pp3c19_15630"/>
</dbReference>
<feature type="region of interest" description="Disordered" evidence="1">
    <location>
        <begin position="81"/>
        <end position="332"/>
    </location>
</feature>
<evidence type="ECO:0000256" key="1">
    <source>
        <dbReference type="SAM" id="MobiDB-lite"/>
    </source>
</evidence>
<protein>
    <submittedName>
        <fullName evidence="2 3">Uncharacterized protein</fullName>
    </submittedName>
</protein>
<dbReference type="PANTHER" id="PTHR34802">
    <property type="entry name" value="CHORISMATE SYNTHASE"/>
    <property type="match status" value="1"/>
</dbReference>
<accession>A0A2K1IYJ9</accession>
<sequence length="1089" mass="118760">MVVIRARVHRMTTKKMYRYTKDTLLAFATLPSCQTRPDGIDPVLWSVSINSDVVEGNIAIPVVPSARGLVRRDCDLAYSKSPVDDLPEWRRPNGGGAILQSGPRRKPYEEEPLGNAFSSSYPPRPSGPWVEHNGPPRPPHDRLGPNGPPGRWDRNGDKDRERGRHGQEWDADEGGSGGKGDASPRPWVERDGLLGSGNRPPPQAHTRVGRPADNYQPSRPRVKAPVYGRREDTDIVNDETFGFLESSHDDRSDQERKRREAFELMRKEQHRHVQEQKQSLTKSGKSAVNLKHDENSLWDNPSHQSPPLSPVPKTAITPVPTPPRPAVPPGFSNVLQQRLNSNQTPLQQNDAQGNHGRHSKDDSVKDQNLLDPDKTGDPSARSSSSIADIKEIKIATPVAKMNVDSDVETKVVVTEATKDNTRNDSLSSEGSLERKRSAGLPDMWSFNLEGQDLDSVSDILSTEDASSIRKESLLDKLFGNAAPTTIDDFALPSDLSKNEPLIPASDEENWSGSLSKASKFAHWFHAEEDKFTTSQTSSSKNLMSLFGSSEHTKNSAPLEKDIQSIGGLGSFMMSGFNVLPMPVGPSLEGIEKGLANMVKVPNPNNHTVTNNSFTENSIAQHKQVPNTPPVFMTCEDIEQALLAEAAGSGPQLETNTPLSLAEEETPPKSAASASQHLLSLILKKPPTLEAGLPSKVMDMEDTSAKPSVEQAWKKSDPSNNQINEVHTLASLFGKAFLNELQTPEAAAPVRMFLDDGLAIQESELEKASFPMHNGEFNTKTRSNGMGGPRDWFASSGPGWNSMWPDSNDVEAGGHVKAGHALKESHLNRTTHEDFEDRTASAPSIPGLWRKPDATNDHNNVFMDNLNGATPNFGGTTLQTHDEVVTINRTLPAASMQHLGSSLGQPNQQRAQLGSANVSFPHPSFRQQAHGPLFNSNGLDGGFDGFSAPHIIQPPSHSFPGSISHPPTHIMGQPQMLQRPQLHHYGMVVQEQESFKPQLSAGTGSVLVPAGQHMHEQQRLSNPVPSGGLLGPFQPEFQMMNSKSTTPGGYGGDGGVERWFGVDGRRSAHLGPMNMFPQAPLGVEGDMLRY</sequence>
<dbReference type="PANTHER" id="PTHR34802:SF1">
    <property type="entry name" value="CHORISMATE SYNTHASE"/>
    <property type="match status" value="1"/>
</dbReference>
<keyword evidence="4" id="KW-1185">Reference proteome</keyword>
<dbReference type="FunCoup" id="A0A2K1IYJ9">
    <property type="interactions" value="2947"/>
</dbReference>
<dbReference type="KEGG" id="ppp:112272636"/>
<feature type="compositionally biased region" description="Basic and acidic residues" evidence="1">
    <location>
        <begin position="151"/>
        <end position="168"/>
    </location>
</feature>
<dbReference type="RefSeq" id="XP_024356364.1">
    <property type="nucleotide sequence ID" value="XM_024500596.2"/>
</dbReference>
<evidence type="ECO:0000313" key="4">
    <source>
        <dbReference type="Proteomes" id="UP000006727"/>
    </source>
</evidence>
<dbReference type="AlphaFoldDB" id="A0A2K1IYJ9"/>
<dbReference type="EnsemblPlants" id="Pp3c19_15630V3.1">
    <property type="protein sequence ID" value="Pp3c19_15630V3.1"/>
    <property type="gene ID" value="Pp3c19_15630"/>
</dbReference>
<feature type="compositionally biased region" description="Pro residues" evidence="1">
    <location>
        <begin position="319"/>
        <end position="328"/>
    </location>
</feature>
<dbReference type="PaxDb" id="3218-PP1S20_123V6.1"/>
<reference evidence="2 4" key="1">
    <citation type="journal article" date="2008" name="Science">
        <title>The Physcomitrella genome reveals evolutionary insights into the conquest of land by plants.</title>
        <authorList>
            <person name="Rensing S."/>
            <person name="Lang D."/>
            <person name="Zimmer A."/>
            <person name="Terry A."/>
            <person name="Salamov A."/>
            <person name="Shapiro H."/>
            <person name="Nishiyama T."/>
            <person name="Perroud P.-F."/>
            <person name="Lindquist E."/>
            <person name="Kamisugi Y."/>
            <person name="Tanahashi T."/>
            <person name="Sakakibara K."/>
            <person name="Fujita T."/>
            <person name="Oishi K."/>
            <person name="Shin-I T."/>
            <person name="Kuroki Y."/>
            <person name="Toyoda A."/>
            <person name="Suzuki Y."/>
            <person name="Hashimoto A."/>
            <person name="Yamaguchi K."/>
            <person name="Sugano A."/>
            <person name="Kohara Y."/>
            <person name="Fujiyama A."/>
            <person name="Anterola A."/>
            <person name="Aoki S."/>
            <person name="Ashton N."/>
            <person name="Barbazuk W.B."/>
            <person name="Barker E."/>
            <person name="Bennetzen J."/>
            <person name="Bezanilla M."/>
            <person name="Blankenship R."/>
            <person name="Cho S.H."/>
            <person name="Dutcher S."/>
            <person name="Estelle M."/>
            <person name="Fawcett J.A."/>
            <person name="Gundlach H."/>
            <person name="Hanada K."/>
            <person name="Heyl A."/>
            <person name="Hicks K.A."/>
            <person name="Hugh J."/>
            <person name="Lohr M."/>
            <person name="Mayer K."/>
            <person name="Melkozernov A."/>
            <person name="Murata T."/>
            <person name="Nelson D."/>
            <person name="Pils B."/>
            <person name="Prigge M."/>
            <person name="Reiss B."/>
            <person name="Renner T."/>
            <person name="Rombauts S."/>
            <person name="Rushton P."/>
            <person name="Sanderfoot A."/>
            <person name="Schween G."/>
            <person name="Shiu S.-H."/>
            <person name="Stueber K."/>
            <person name="Theodoulou F.L."/>
            <person name="Tu H."/>
            <person name="Van de Peer Y."/>
            <person name="Verrier P.J."/>
            <person name="Waters E."/>
            <person name="Wood A."/>
            <person name="Yang L."/>
            <person name="Cove D."/>
            <person name="Cuming A."/>
            <person name="Hasebe M."/>
            <person name="Lucas S."/>
            <person name="Mishler D.B."/>
            <person name="Reski R."/>
            <person name="Grigoriev I."/>
            <person name="Quatrano R.S."/>
            <person name="Boore J.L."/>
        </authorList>
    </citation>
    <scope>NUCLEOTIDE SEQUENCE [LARGE SCALE GENOMIC DNA]</scope>
    <source>
        <strain evidence="3 4">cv. Gransden 2004</strain>
    </source>
</reference>
<evidence type="ECO:0000313" key="3">
    <source>
        <dbReference type="EnsemblPlants" id="Pp3c19_15630V3.1"/>
    </source>
</evidence>
<dbReference type="Gramene" id="Pp3c19_15630V3.1">
    <property type="protein sequence ID" value="Pp3c19_15630V3.1"/>
    <property type="gene ID" value="Pp3c19_15630"/>
</dbReference>
<feature type="compositionally biased region" description="Polar residues" evidence="1">
    <location>
        <begin position="276"/>
        <end position="286"/>
    </location>
</feature>
<feature type="compositionally biased region" description="Polar residues" evidence="1">
    <location>
        <begin position="297"/>
        <end position="306"/>
    </location>
</feature>
<dbReference type="Gramene" id="Pp3c19_15630V3.2">
    <property type="protein sequence ID" value="Pp3c19_15630V3.2"/>
    <property type="gene ID" value="Pp3c19_15630"/>
</dbReference>
<dbReference type="Proteomes" id="UP000006727">
    <property type="component" value="Chromosome 19"/>
</dbReference>
<dbReference type="GeneID" id="112272636"/>
<evidence type="ECO:0000313" key="2">
    <source>
        <dbReference type="EMBL" id="PNR34352.1"/>
    </source>
</evidence>
<dbReference type="EMBL" id="ABEU02000019">
    <property type="protein sequence ID" value="PNR34352.1"/>
    <property type="molecule type" value="Genomic_DNA"/>
</dbReference>
<reference evidence="2 4" key="2">
    <citation type="journal article" date="2018" name="Plant J.">
        <title>The Physcomitrella patens chromosome-scale assembly reveals moss genome structure and evolution.</title>
        <authorList>
            <person name="Lang D."/>
            <person name="Ullrich K.K."/>
            <person name="Murat F."/>
            <person name="Fuchs J."/>
            <person name="Jenkins J."/>
            <person name="Haas F.B."/>
            <person name="Piednoel M."/>
            <person name="Gundlach H."/>
            <person name="Van Bel M."/>
            <person name="Meyberg R."/>
            <person name="Vives C."/>
            <person name="Morata J."/>
            <person name="Symeonidi A."/>
            <person name="Hiss M."/>
            <person name="Muchero W."/>
            <person name="Kamisugi Y."/>
            <person name="Saleh O."/>
            <person name="Blanc G."/>
            <person name="Decker E.L."/>
            <person name="van Gessel N."/>
            <person name="Grimwood J."/>
            <person name="Hayes R.D."/>
            <person name="Graham S.W."/>
            <person name="Gunter L.E."/>
            <person name="McDaniel S.F."/>
            <person name="Hoernstein S.N.W."/>
            <person name="Larsson A."/>
            <person name="Li F.W."/>
            <person name="Perroud P.F."/>
            <person name="Phillips J."/>
            <person name="Ranjan P."/>
            <person name="Rokshar D.S."/>
            <person name="Rothfels C.J."/>
            <person name="Schneider L."/>
            <person name="Shu S."/>
            <person name="Stevenson D.W."/>
            <person name="Thummler F."/>
            <person name="Tillich M."/>
            <person name="Villarreal Aguilar J.C."/>
            <person name="Widiez T."/>
            <person name="Wong G.K."/>
            <person name="Wymore A."/>
            <person name="Zhang Y."/>
            <person name="Zimmer A.D."/>
            <person name="Quatrano R.S."/>
            <person name="Mayer K.F.X."/>
            <person name="Goodstein D."/>
            <person name="Casacuberta J.M."/>
            <person name="Vandepoele K."/>
            <person name="Reski R."/>
            <person name="Cuming A.C."/>
            <person name="Tuskan G.A."/>
            <person name="Maumus F."/>
            <person name="Salse J."/>
            <person name="Schmutz J."/>
            <person name="Rensing S.A."/>
        </authorList>
    </citation>
    <scope>NUCLEOTIDE SEQUENCE [LARGE SCALE GENOMIC DNA]</scope>
    <source>
        <strain evidence="3 4">cv. Gransden 2004</strain>
    </source>
</reference>
<organism evidence="2">
    <name type="scientific">Physcomitrium patens</name>
    <name type="common">Spreading-leaved earth moss</name>
    <name type="synonym">Physcomitrella patens</name>
    <dbReference type="NCBI Taxonomy" id="3218"/>
    <lineage>
        <taxon>Eukaryota</taxon>
        <taxon>Viridiplantae</taxon>
        <taxon>Streptophyta</taxon>
        <taxon>Embryophyta</taxon>
        <taxon>Bryophyta</taxon>
        <taxon>Bryophytina</taxon>
        <taxon>Bryopsida</taxon>
        <taxon>Funariidae</taxon>
        <taxon>Funariales</taxon>
        <taxon>Funariaceae</taxon>
        <taxon>Physcomitrium</taxon>
    </lineage>
</organism>
<proteinExistence type="predicted"/>